<protein>
    <submittedName>
        <fullName evidence="3">Uncharacterized protein</fullName>
    </submittedName>
</protein>
<sequence length="201" mass="22803">MDMQTQLLFDVQTFYGHVHLLYIENLENQNEDAGTSGQGQHEQWHHTGESSGLQQPEELAFIQLEAQIRPMLEKVGGSAPYADRIRPLKNTENLQRCENVGQQYNNLSHVYTYLSNQFNSIDNDSEKYLIHERQKVIMADMKKIRSYVRQHYNDYIAMQNAGAGTSGHGQHGQGQQGQSHRGQGRHGGGRRGGHREFGPGN</sequence>
<dbReference type="AlphaFoldDB" id="A0A914LBU4"/>
<name>A0A914LBU4_MELIC</name>
<feature type="compositionally biased region" description="Basic residues" evidence="1">
    <location>
        <begin position="182"/>
        <end position="193"/>
    </location>
</feature>
<feature type="region of interest" description="Disordered" evidence="1">
    <location>
        <begin position="31"/>
        <end position="53"/>
    </location>
</feature>
<reference evidence="3" key="1">
    <citation type="submission" date="2022-11" db="UniProtKB">
        <authorList>
            <consortium name="WormBaseParasite"/>
        </authorList>
    </citation>
    <scope>IDENTIFICATION</scope>
</reference>
<feature type="compositionally biased region" description="Gly residues" evidence="1">
    <location>
        <begin position="164"/>
        <end position="175"/>
    </location>
</feature>
<feature type="compositionally biased region" description="Polar residues" evidence="1">
    <location>
        <begin position="31"/>
        <end position="41"/>
    </location>
</feature>
<feature type="region of interest" description="Disordered" evidence="1">
    <location>
        <begin position="160"/>
        <end position="201"/>
    </location>
</feature>
<evidence type="ECO:0000313" key="2">
    <source>
        <dbReference type="Proteomes" id="UP000887563"/>
    </source>
</evidence>
<dbReference type="WBParaSite" id="Minc3s00329g10329">
    <property type="protein sequence ID" value="Minc3s00329g10329"/>
    <property type="gene ID" value="Minc3s00329g10329"/>
</dbReference>
<evidence type="ECO:0000256" key="1">
    <source>
        <dbReference type="SAM" id="MobiDB-lite"/>
    </source>
</evidence>
<dbReference type="Proteomes" id="UP000887563">
    <property type="component" value="Unplaced"/>
</dbReference>
<accession>A0A914LBU4</accession>
<evidence type="ECO:0000313" key="3">
    <source>
        <dbReference type="WBParaSite" id="Minc3s00329g10329"/>
    </source>
</evidence>
<proteinExistence type="predicted"/>
<keyword evidence="2" id="KW-1185">Reference proteome</keyword>
<organism evidence="2 3">
    <name type="scientific">Meloidogyne incognita</name>
    <name type="common">Southern root-knot nematode worm</name>
    <name type="synonym">Oxyuris incognita</name>
    <dbReference type="NCBI Taxonomy" id="6306"/>
    <lineage>
        <taxon>Eukaryota</taxon>
        <taxon>Metazoa</taxon>
        <taxon>Ecdysozoa</taxon>
        <taxon>Nematoda</taxon>
        <taxon>Chromadorea</taxon>
        <taxon>Rhabditida</taxon>
        <taxon>Tylenchina</taxon>
        <taxon>Tylenchomorpha</taxon>
        <taxon>Tylenchoidea</taxon>
        <taxon>Meloidogynidae</taxon>
        <taxon>Meloidogyninae</taxon>
        <taxon>Meloidogyne</taxon>
        <taxon>Meloidogyne incognita group</taxon>
    </lineage>
</organism>